<organism evidence="5 6">
    <name type="scientific">Streptomyces alboflavus</name>
    <dbReference type="NCBI Taxonomy" id="67267"/>
    <lineage>
        <taxon>Bacteria</taxon>
        <taxon>Bacillati</taxon>
        <taxon>Actinomycetota</taxon>
        <taxon>Actinomycetes</taxon>
        <taxon>Kitasatosporales</taxon>
        <taxon>Streptomycetaceae</taxon>
        <taxon>Streptomyces</taxon>
    </lineage>
</organism>
<dbReference type="PANTHER" id="PTHR33175">
    <property type="entry name" value="DNA-BINDING PROTEIN HU"/>
    <property type="match status" value="1"/>
</dbReference>
<keyword evidence="1" id="KW-0226">DNA condensation</keyword>
<dbReference type="InterPro" id="IPR010992">
    <property type="entry name" value="IHF-like_DNA-bd_dom_sf"/>
</dbReference>
<evidence type="ECO:0000256" key="3">
    <source>
        <dbReference type="RuleBase" id="RU003939"/>
    </source>
</evidence>
<evidence type="ECO:0000256" key="1">
    <source>
        <dbReference type="ARBA" id="ARBA00023067"/>
    </source>
</evidence>
<accession>A0A291W4P5</accession>
<feature type="region of interest" description="Disordered" evidence="4">
    <location>
        <begin position="89"/>
        <end position="112"/>
    </location>
</feature>
<keyword evidence="2" id="KW-0238">DNA-binding</keyword>
<dbReference type="PRINTS" id="PR01727">
    <property type="entry name" value="DNABINDINGHU"/>
</dbReference>
<protein>
    <submittedName>
        <fullName evidence="5">Histone-like DNA binding protein</fullName>
    </submittedName>
</protein>
<proteinExistence type="inferred from homology"/>
<geneLocation type="plasmid" evidence="6">
    <name>pmdjk44.1</name>
</geneLocation>
<evidence type="ECO:0000313" key="6">
    <source>
        <dbReference type="Proteomes" id="UP000195880"/>
    </source>
</evidence>
<dbReference type="Pfam" id="PF00216">
    <property type="entry name" value="Bac_DNA_binding"/>
    <property type="match status" value="1"/>
</dbReference>
<dbReference type="Gene3D" id="4.10.520.10">
    <property type="entry name" value="IHF-like DNA-binding proteins"/>
    <property type="match status" value="1"/>
</dbReference>
<evidence type="ECO:0000256" key="2">
    <source>
        <dbReference type="ARBA" id="ARBA00023125"/>
    </source>
</evidence>
<dbReference type="InterPro" id="IPR000119">
    <property type="entry name" value="Hist_DNA-bd"/>
</dbReference>
<evidence type="ECO:0000256" key="4">
    <source>
        <dbReference type="SAM" id="MobiDB-lite"/>
    </source>
</evidence>
<comment type="similarity">
    <text evidence="3">Belongs to the bacterial histone-like protein family.</text>
</comment>
<dbReference type="SUPFAM" id="SSF47729">
    <property type="entry name" value="IHF-like DNA-binding proteins"/>
    <property type="match status" value="1"/>
</dbReference>
<dbReference type="RefSeq" id="WP_100112371.1">
    <property type="nucleotide sequence ID" value="NZ_CP023976.1"/>
</dbReference>
<name>A0A291W4P5_9ACTN</name>
<dbReference type="GO" id="GO:0030261">
    <property type="term" value="P:chromosome condensation"/>
    <property type="evidence" value="ECO:0007669"/>
    <property type="project" value="UniProtKB-KW"/>
</dbReference>
<dbReference type="OrthoDB" id="9799835at2"/>
<keyword evidence="6" id="KW-1185">Reference proteome</keyword>
<dbReference type="GO" id="GO:0005829">
    <property type="term" value="C:cytosol"/>
    <property type="evidence" value="ECO:0007669"/>
    <property type="project" value="TreeGrafter"/>
</dbReference>
<dbReference type="PANTHER" id="PTHR33175:SF3">
    <property type="entry name" value="DNA-BINDING PROTEIN HU-BETA"/>
    <property type="match status" value="1"/>
</dbReference>
<gene>
    <name evidence="5" type="primary">hupB</name>
    <name evidence="5" type="ORF">SMD44_p10023</name>
</gene>
<dbReference type="AlphaFoldDB" id="A0A291W4P5"/>
<dbReference type="GO" id="GO:0030527">
    <property type="term" value="F:structural constituent of chromatin"/>
    <property type="evidence" value="ECO:0007669"/>
    <property type="project" value="InterPro"/>
</dbReference>
<dbReference type="Proteomes" id="UP000195880">
    <property type="component" value="Plasmid pMDJK44.1"/>
</dbReference>
<sequence>MNKQQLIEQMAANGGVTRAQAAHSLDLVLDTLVREVIDGNDVSVTGFGKLAAVRTHARRGRNPQTGEPILVPASKRIKFTPGSAFTAMARGTRPVPVGRSAASKRPKTADNG</sequence>
<reference evidence="5 6" key="1">
    <citation type="submission" date="2017-10" db="EMBL/GenBank/DDBJ databases">
        <title>Streptomyces alboflavus Genome sequencing and assembly.</title>
        <authorList>
            <person name="Wang Y."/>
            <person name="Du B."/>
            <person name="Ding Y."/>
            <person name="Liu H."/>
            <person name="Hou Q."/>
            <person name="Liu K."/>
            <person name="Wang C."/>
            <person name="Yao L."/>
        </authorList>
    </citation>
    <scope>NUCLEOTIDE SEQUENCE [LARGE SCALE GENOMIC DNA]</scope>
    <source>
        <strain evidence="5 6">MDJK44</strain>
        <plasmid evidence="6">Plasmid pmdjk44.1</plasmid>
    </source>
</reference>
<dbReference type="EMBL" id="CP023976">
    <property type="protein sequence ID" value="ATM24522.1"/>
    <property type="molecule type" value="Genomic_DNA"/>
</dbReference>
<evidence type="ECO:0000313" key="5">
    <source>
        <dbReference type="EMBL" id="ATM24522.1"/>
    </source>
</evidence>
<keyword evidence="5" id="KW-0614">Plasmid</keyword>
<dbReference type="SMART" id="SM00411">
    <property type="entry name" value="BHL"/>
    <property type="match status" value="1"/>
</dbReference>
<dbReference type="CDD" id="cd13831">
    <property type="entry name" value="HU"/>
    <property type="match status" value="1"/>
</dbReference>
<dbReference type="KEGG" id="salf:SMD44_p10023"/>
<dbReference type="GO" id="GO:0003677">
    <property type="term" value="F:DNA binding"/>
    <property type="evidence" value="ECO:0007669"/>
    <property type="project" value="UniProtKB-KW"/>
</dbReference>